<gene>
    <name evidence="1" type="ORF">COMA2_110142</name>
</gene>
<evidence type="ECO:0000313" key="2">
    <source>
        <dbReference type="Proteomes" id="UP000198736"/>
    </source>
</evidence>
<organism evidence="1 2">
    <name type="scientific">Candidatus Nitrospira nitrificans</name>
    <dbReference type="NCBI Taxonomy" id="1742973"/>
    <lineage>
        <taxon>Bacteria</taxon>
        <taxon>Pseudomonadati</taxon>
        <taxon>Nitrospirota</taxon>
        <taxon>Nitrospiria</taxon>
        <taxon>Nitrospirales</taxon>
        <taxon>Nitrospiraceae</taxon>
        <taxon>Nitrospira</taxon>
    </lineage>
</organism>
<dbReference type="AlphaFoldDB" id="A0A0S4LAK9"/>
<sequence>MISQYVTGVQSQGCEARGYHRYLNCQSEWFPLIPSNKNRSREREYNDDGKLVNEVPDEVSPDRADWMNTIGKSFMPRPFMAIRSWTESVRPLTARQCQVQTRRLFSIP</sequence>
<evidence type="ECO:0000313" key="1">
    <source>
        <dbReference type="EMBL" id="CUS32886.1"/>
    </source>
</evidence>
<proteinExistence type="predicted"/>
<dbReference type="EMBL" id="CZPZ01000003">
    <property type="protein sequence ID" value="CUS32886.1"/>
    <property type="molecule type" value="Genomic_DNA"/>
</dbReference>
<accession>A0A0S4LAK9</accession>
<protein>
    <submittedName>
        <fullName evidence="1">Uncharacterized protein</fullName>
    </submittedName>
</protein>
<keyword evidence="2" id="KW-1185">Reference proteome</keyword>
<name>A0A0S4LAK9_9BACT</name>
<dbReference type="Proteomes" id="UP000198736">
    <property type="component" value="Unassembled WGS sequence"/>
</dbReference>
<reference evidence="2" key="1">
    <citation type="submission" date="2015-10" db="EMBL/GenBank/DDBJ databases">
        <authorList>
            <person name="Luecker S."/>
            <person name="Luecker S."/>
        </authorList>
    </citation>
    <scope>NUCLEOTIDE SEQUENCE [LARGE SCALE GENOMIC DNA]</scope>
</reference>